<sequence length="134" mass="15542">MTEITILNSIIKLLKSNNNLMSIVNNVYDIIPNKVSLPYIHIYTSNLKTLNAFNNNMSKIQLLCKIYCYNSDTLNKILTIIINLLAHYKSNTNDLKYKIIPEYTYNIHQNNDIIYSLLNFTILAEKTHVNTITN</sequence>
<dbReference type="EMBL" id="CP000107">
    <property type="protein sequence ID" value="AAZ68424.1"/>
    <property type="molecule type" value="Genomic_DNA"/>
</dbReference>
<name>A0ACA6AWN3_EHRCJ</name>
<gene>
    <name evidence="1" type="ordered locus">Ecaj_0382</name>
</gene>
<accession>A0ACA6AWN3</accession>
<proteinExistence type="predicted"/>
<organism evidence="1 2">
    <name type="scientific">Ehrlichia canis (strain Jake)</name>
    <dbReference type="NCBI Taxonomy" id="269484"/>
    <lineage>
        <taxon>Bacteria</taxon>
        <taxon>Pseudomonadati</taxon>
        <taxon>Pseudomonadota</taxon>
        <taxon>Alphaproteobacteria</taxon>
        <taxon>Rickettsiales</taxon>
        <taxon>Anaplasmataceae</taxon>
        <taxon>Ehrlichia</taxon>
    </lineage>
</organism>
<reference evidence="2" key="1">
    <citation type="journal article" date="2006" name="J. Bacteriol.">
        <title>The genome of the obligately intracellular bacterium Ehrlichia canis reveals themes of complex membrane structure and immune evasion strategies.</title>
        <authorList>
            <person name="Mavromatis K."/>
            <person name="Doyle C.K."/>
            <person name="Lykidis A."/>
            <person name="Ivanova N."/>
            <person name="Francino M.P."/>
            <person name="Chain P."/>
            <person name="Shin M."/>
            <person name="Malfatti S."/>
            <person name="Larimer F."/>
            <person name="Copeland A."/>
            <person name="Detter J.C."/>
            <person name="Land M."/>
            <person name="Richardson P.M."/>
            <person name="Yu X.J."/>
            <person name="Walker D.H."/>
            <person name="McBride J.W."/>
            <person name="Kyrpides N.C."/>
        </authorList>
    </citation>
    <scope>NUCLEOTIDE SEQUENCE [LARGE SCALE GENOMIC DNA]</scope>
    <source>
        <strain evidence="2">Jake</strain>
    </source>
</reference>
<dbReference type="Proteomes" id="UP000000435">
    <property type="component" value="Chromosome"/>
</dbReference>
<evidence type="ECO:0000313" key="2">
    <source>
        <dbReference type="Proteomes" id="UP000000435"/>
    </source>
</evidence>
<evidence type="ECO:0000313" key="1">
    <source>
        <dbReference type="EMBL" id="AAZ68424.1"/>
    </source>
</evidence>
<protein>
    <submittedName>
        <fullName evidence="1">Uncharacterized protein</fullName>
    </submittedName>
</protein>
<keyword evidence="2" id="KW-1185">Reference proteome</keyword>